<evidence type="ECO:0000256" key="1">
    <source>
        <dbReference type="SAM" id="MobiDB-lite"/>
    </source>
</evidence>
<proteinExistence type="predicted"/>
<dbReference type="Pfam" id="PF11796">
    <property type="entry name" value="DUF3323"/>
    <property type="match status" value="1"/>
</dbReference>
<evidence type="ECO:0000259" key="3">
    <source>
        <dbReference type="Pfam" id="PF11796"/>
    </source>
</evidence>
<sequence>MSGQPDVPLQRLLGGDHLASLRRRLRQRFERAPLETIDHIRIDELGVEEHAALAGLLGRAPRHSKSLRIDVHAVDAALQHAGIASSLRDALEKLDGPIIHLAGTRLRTQTLWTSVIEGCGDSRLASLLRNPTGIGLIKRLARQDPEAAAQLCRRAEEVLRRLPADGITRSQLAADVLGDAHALDNGRGTAALVLAVWRQGTSPIADEGSETLTEPKDDPDAQLAGGGQRARDIWARAGVLVNELARPALFLNLPVREAESDRWLPGEPAYASLRLLLRLPPLWNVADRKIHVCENPNLLAIAADSLGAGCAPLVCTDGMPAAAQRSLLSQLAHAGARLCYHGDFDWPGLRIGNFVMRDHGAEPWRFGAIDYLAAVRTQSNMTHPLGGKAVEACWDGALTAAMEGHRVAIAEEAVAESLLEDLDIARSR</sequence>
<dbReference type="InterPro" id="IPR024465">
    <property type="entry name" value="DUF2399"/>
</dbReference>
<feature type="region of interest" description="Disordered" evidence="1">
    <location>
        <begin position="205"/>
        <end position="226"/>
    </location>
</feature>
<dbReference type="InterPro" id="IPR013495">
    <property type="entry name" value="CHP02679"/>
</dbReference>
<dbReference type="EMBL" id="JAVIIS010000024">
    <property type="protein sequence ID" value="MDX8441374.1"/>
    <property type="molecule type" value="Genomic_DNA"/>
</dbReference>
<evidence type="ECO:0000259" key="2">
    <source>
        <dbReference type="Pfam" id="PF09664"/>
    </source>
</evidence>
<organism evidence="4 5">
    <name type="scientific">Mesorhizobium australafricanum</name>
    <dbReference type="NCBI Taxonomy" id="3072311"/>
    <lineage>
        <taxon>Bacteria</taxon>
        <taxon>Pseudomonadati</taxon>
        <taxon>Pseudomonadota</taxon>
        <taxon>Alphaproteobacteria</taxon>
        <taxon>Hyphomicrobiales</taxon>
        <taxon>Phyllobacteriaceae</taxon>
        <taxon>Mesorhizobium</taxon>
    </lineage>
</organism>
<dbReference type="NCBIfam" id="TIGR02679">
    <property type="entry name" value="TIGR02679 family protein"/>
    <property type="match status" value="1"/>
</dbReference>
<accession>A0ABU4WZ92</accession>
<feature type="domain" description="DUF2399" evidence="2">
    <location>
        <begin position="272"/>
        <end position="422"/>
    </location>
</feature>
<dbReference type="Pfam" id="PF09664">
    <property type="entry name" value="DUF2399"/>
    <property type="match status" value="1"/>
</dbReference>
<name>A0ABU4WZ92_9HYPH</name>
<protein>
    <submittedName>
        <fullName evidence="4">TIGR02679 family protein</fullName>
    </submittedName>
</protein>
<reference evidence="4 5" key="1">
    <citation type="submission" date="2023-08" db="EMBL/GenBank/DDBJ databases">
        <title>Implementing the SeqCode for naming new Mesorhizobium species isolated from Vachellia karroo root nodules.</title>
        <authorList>
            <person name="Van Lill M."/>
        </authorList>
    </citation>
    <scope>NUCLEOTIDE SEQUENCE [LARGE SCALE GENOMIC DNA]</scope>
    <source>
        <strain evidence="4 5">VK3E</strain>
    </source>
</reference>
<evidence type="ECO:0000313" key="4">
    <source>
        <dbReference type="EMBL" id="MDX8441374.1"/>
    </source>
</evidence>
<dbReference type="Proteomes" id="UP001272097">
    <property type="component" value="Unassembled WGS sequence"/>
</dbReference>
<comment type="caution">
    <text evidence="4">The sequence shown here is derived from an EMBL/GenBank/DDBJ whole genome shotgun (WGS) entry which is preliminary data.</text>
</comment>
<dbReference type="InterPro" id="IPR024466">
    <property type="entry name" value="CHP02679_N"/>
</dbReference>
<gene>
    <name evidence="4" type="ORF">RFM51_17410</name>
</gene>
<keyword evidence="5" id="KW-1185">Reference proteome</keyword>
<evidence type="ECO:0000313" key="5">
    <source>
        <dbReference type="Proteomes" id="UP001272097"/>
    </source>
</evidence>
<feature type="domain" description="Conserved hypothetical protein CHP02679 N terminus" evidence="3">
    <location>
        <begin position="40"/>
        <end position="254"/>
    </location>
</feature>
<dbReference type="RefSeq" id="WP_320215330.1">
    <property type="nucleotide sequence ID" value="NZ_JAVIIS010000024.1"/>
</dbReference>